<dbReference type="STRING" id="1797994.A2227_05750"/>
<dbReference type="EMBL" id="MFGB01000018">
    <property type="protein sequence ID" value="OGF25976.1"/>
    <property type="molecule type" value="Genomic_DNA"/>
</dbReference>
<feature type="region of interest" description="Disordered" evidence="1">
    <location>
        <begin position="1"/>
        <end position="27"/>
    </location>
</feature>
<dbReference type="Proteomes" id="UP000178367">
    <property type="component" value="Unassembled WGS sequence"/>
</dbReference>
<protein>
    <submittedName>
        <fullName evidence="2">Uncharacterized protein</fullName>
    </submittedName>
</protein>
<accession>A0A1F5SHF4</accession>
<evidence type="ECO:0000313" key="3">
    <source>
        <dbReference type="Proteomes" id="UP000178367"/>
    </source>
</evidence>
<sequence>MERKTGPEREIIPRHLREDENLPESVSGSEYRQWQLELVAEKYLPGYDPKQEDRDIKLESEAFTRWIKEGYAEKYKDFWGPKIV</sequence>
<reference evidence="2 3" key="1">
    <citation type="journal article" date="2016" name="Nat. Commun.">
        <title>Thousands of microbial genomes shed light on interconnected biogeochemical processes in an aquifer system.</title>
        <authorList>
            <person name="Anantharaman K."/>
            <person name="Brown C.T."/>
            <person name="Hug L.A."/>
            <person name="Sharon I."/>
            <person name="Castelle C.J."/>
            <person name="Probst A.J."/>
            <person name="Thomas B.C."/>
            <person name="Singh A."/>
            <person name="Wilkins M.J."/>
            <person name="Karaoz U."/>
            <person name="Brodie E.L."/>
            <person name="Williams K.H."/>
            <person name="Hubbard S.S."/>
            <person name="Banfield J.F."/>
        </authorList>
    </citation>
    <scope>NUCLEOTIDE SEQUENCE [LARGE SCALE GENOMIC DNA]</scope>
</reference>
<proteinExistence type="predicted"/>
<dbReference type="AlphaFoldDB" id="A0A1F5SHF4"/>
<comment type="caution">
    <text evidence="2">The sequence shown here is derived from an EMBL/GenBank/DDBJ whole genome shotgun (WGS) entry which is preliminary data.</text>
</comment>
<organism evidence="2 3">
    <name type="scientific">Candidatus Falkowbacteria bacterium RIFOXYA2_FULL_47_19</name>
    <dbReference type="NCBI Taxonomy" id="1797994"/>
    <lineage>
        <taxon>Bacteria</taxon>
        <taxon>Candidatus Falkowiibacteriota</taxon>
    </lineage>
</organism>
<evidence type="ECO:0000313" key="2">
    <source>
        <dbReference type="EMBL" id="OGF25976.1"/>
    </source>
</evidence>
<evidence type="ECO:0000256" key="1">
    <source>
        <dbReference type="SAM" id="MobiDB-lite"/>
    </source>
</evidence>
<name>A0A1F5SHF4_9BACT</name>
<feature type="compositionally biased region" description="Basic and acidic residues" evidence="1">
    <location>
        <begin position="1"/>
        <end position="20"/>
    </location>
</feature>
<gene>
    <name evidence="2" type="ORF">A2227_05750</name>
</gene>